<dbReference type="InterPro" id="IPR032834">
    <property type="entry name" value="NatK-like_C"/>
</dbReference>
<keyword evidence="1" id="KW-1133">Transmembrane helix</keyword>
<keyword evidence="3" id="KW-0067">ATP-binding</keyword>
<dbReference type="Pfam" id="PF14501">
    <property type="entry name" value="HATPase_c_5"/>
    <property type="match status" value="1"/>
</dbReference>
<feature type="transmembrane region" description="Helical" evidence="1">
    <location>
        <begin position="159"/>
        <end position="182"/>
    </location>
</feature>
<dbReference type="PANTHER" id="PTHR40448:SF1">
    <property type="entry name" value="TWO-COMPONENT SENSOR HISTIDINE KINASE"/>
    <property type="match status" value="1"/>
</dbReference>
<dbReference type="EMBL" id="PPQW01000010">
    <property type="protein sequence ID" value="PNZ68759.1"/>
    <property type="molecule type" value="Genomic_DNA"/>
</dbReference>
<accession>A0AAP8PQD0</accession>
<sequence>MKILNNFHYTVRDYLAMIGILIPSGILYIFIEEYTILFLIVAGGIFAYQKNKYMGITSLIIALVISYVTNLIATSINIIITRFIDRTENQGMLIYLVLFIIISVIIAYTLTYFIKQLSGSYLSLSKKYLIFLSTFLLISFIVSYLIMPSEIAYSRFAEVTIITVVLFAFVAIAIISFSFILLRQIQYKNNMEEIESYYKYTLQIENINHEMRKFRHDYVNILTTLSEFIRDDDMPGLREYFNKEIMPIQDSLQTKSIKINGIDNLKVREIKGLVTTKILQAQEKNIRISIEVPEHIDHIDMNTISLSRIIGIIIDNAIEASEKVEDDPNIIIAFIKAEASIYFVVMNKCAPDTPQVHHLFKERYSTKGENRGLGLATLKEITDTTSNVLLDTVIDNVYFVQKVEILDTEA</sequence>
<dbReference type="SUPFAM" id="SSF55874">
    <property type="entry name" value="ATPase domain of HSP90 chaperone/DNA topoisomerase II/histidine kinase"/>
    <property type="match status" value="1"/>
</dbReference>
<keyword evidence="3" id="KW-0547">Nucleotide-binding</keyword>
<keyword evidence="1" id="KW-0812">Transmembrane</keyword>
<evidence type="ECO:0000256" key="1">
    <source>
        <dbReference type="SAM" id="Phobius"/>
    </source>
</evidence>
<name>A0AAP8PQD0_9STAP</name>
<dbReference type="InterPro" id="IPR036890">
    <property type="entry name" value="HATPase_C_sf"/>
</dbReference>
<dbReference type="GO" id="GO:0042802">
    <property type="term" value="F:identical protein binding"/>
    <property type="evidence" value="ECO:0007669"/>
    <property type="project" value="TreeGrafter"/>
</dbReference>
<keyword evidence="1" id="KW-0472">Membrane</keyword>
<dbReference type="Gene3D" id="3.30.565.10">
    <property type="entry name" value="Histidine kinase-like ATPase, C-terminal domain"/>
    <property type="match status" value="1"/>
</dbReference>
<gene>
    <name evidence="3" type="ORF">CD158_02790</name>
</gene>
<proteinExistence type="predicted"/>
<comment type="caution">
    <text evidence="3">The sequence shown here is derived from an EMBL/GenBank/DDBJ whole genome shotgun (WGS) entry which is preliminary data.</text>
</comment>
<protein>
    <submittedName>
        <fullName evidence="3">ATP-binding protein</fullName>
    </submittedName>
</protein>
<evidence type="ECO:0000259" key="2">
    <source>
        <dbReference type="Pfam" id="PF14501"/>
    </source>
</evidence>
<evidence type="ECO:0000313" key="3">
    <source>
        <dbReference type="EMBL" id="PNZ68759.1"/>
    </source>
</evidence>
<dbReference type="Proteomes" id="UP000242470">
    <property type="component" value="Unassembled WGS sequence"/>
</dbReference>
<dbReference type="NCBIfam" id="NF046015">
    <property type="entry name" value="HisKinAgrCStaph"/>
    <property type="match status" value="1"/>
</dbReference>
<evidence type="ECO:0000313" key="4">
    <source>
        <dbReference type="Proteomes" id="UP000242470"/>
    </source>
</evidence>
<feature type="transmembrane region" description="Helical" evidence="1">
    <location>
        <begin position="14"/>
        <end position="47"/>
    </location>
</feature>
<dbReference type="PANTHER" id="PTHR40448">
    <property type="entry name" value="TWO-COMPONENT SENSOR HISTIDINE KINASE"/>
    <property type="match status" value="1"/>
</dbReference>
<feature type="transmembrane region" description="Helical" evidence="1">
    <location>
        <begin position="92"/>
        <end position="114"/>
    </location>
</feature>
<dbReference type="GO" id="GO:0005524">
    <property type="term" value="F:ATP binding"/>
    <property type="evidence" value="ECO:0007669"/>
    <property type="project" value="UniProtKB-KW"/>
</dbReference>
<feature type="transmembrane region" description="Helical" evidence="1">
    <location>
        <begin position="126"/>
        <end position="147"/>
    </location>
</feature>
<reference evidence="3 4" key="1">
    <citation type="submission" date="2017-08" db="EMBL/GenBank/DDBJ databases">
        <title>Draft genome sequences of 64 type strains of genus Staph aureus.</title>
        <authorList>
            <person name="Cole K."/>
            <person name="Golubchik T."/>
            <person name="Russell J."/>
            <person name="Foster D."/>
            <person name="Llewelyn M."/>
            <person name="Wilson D."/>
            <person name="Crook D."/>
            <person name="Paul J."/>
        </authorList>
    </citation>
    <scope>NUCLEOTIDE SEQUENCE [LARGE SCALE GENOMIC DNA]</scope>
    <source>
        <strain evidence="3 4">NCTC 12101</strain>
    </source>
</reference>
<feature type="transmembrane region" description="Helical" evidence="1">
    <location>
        <begin position="59"/>
        <end position="80"/>
    </location>
</feature>
<feature type="domain" description="Sensor histidine kinase NatK-like C-terminal" evidence="2">
    <location>
        <begin position="301"/>
        <end position="405"/>
    </location>
</feature>
<dbReference type="AlphaFoldDB" id="A0AAP8PQD0"/>
<organism evidence="3 4">
    <name type="scientific">Staphylococcus auricularis</name>
    <dbReference type="NCBI Taxonomy" id="29379"/>
    <lineage>
        <taxon>Bacteria</taxon>
        <taxon>Bacillati</taxon>
        <taxon>Bacillota</taxon>
        <taxon>Bacilli</taxon>
        <taxon>Bacillales</taxon>
        <taxon>Staphylococcaceae</taxon>
        <taxon>Staphylococcus</taxon>
    </lineage>
</organism>